<accession>A0ACB8U9D1</accession>
<comment type="caution">
    <text evidence="1">The sequence shown here is derived from an EMBL/GenBank/DDBJ whole genome shotgun (WGS) entry which is preliminary data.</text>
</comment>
<evidence type="ECO:0000313" key="1">
    <source>
        <dbReference type="EMBL" id="KAI0091012.1"/>
    </source>
</evidence>
<dbReference type="EMBL" id="MU274906">
    <property type="protein sequence ID" value="KAI0091012.1"/>
    <property type="molecule type" value="Genomic_DNA"/>
</dbReference>
<organism evidence="1 2">
    <name type="scientific">Irpex rosettiformis</name>
    <dbReference type="NCBI Taxonomy" id="378272"/>
    <lineage>
        <taxon>Eukaryota</taxon>
        <taxon>Fungi</taxon>
        <taxon>Dikarya</taxon>
        <taxon>Basidiomycota</taxon>
        <taxon>Agaricomycotina</taxon>
        <taxon>Agaricomycetes</taxon>
        <taxon>Polyporales</taxon>
        <taxon>Irpicaceae</taxon>
        <taxon>Irpex</taxon>
    </lineage>
</organism>
<sequence>MATTSSTSSKGGFFHRLRSIARPSATTSTKSIPTSPPPPPLPHHPRSSVSQPTTSTRRPPKSDPTPIPPTRRKTLFGPIPTHSRDHATDGYIPVQREQRAAALRAVGLKPVMTMSEMEKEMDELYARVVPDPTSSRNGRRGRGEARGREAGEGDEEEESESQRIREAWLTRNSGEQAREGVMVETVVEEDHDARSTPSCSQKDNTLFPPTEPHVHSEEDLTVVQPPKPLPPVPITPSSEPTRKPSQKAEVHTWSTSPSSYSPPSAWNRDRHVDTLTVSPELIASGSSESTCSDRDIPQTPMSPGAHTDVARVRRSSSSRSRETADGEVDPVGESFGLTVVKEVIVENPDDAADAGLEFGQLPVSPVETKEQEEVKPQPRPQKTQPSSPVVERRSGIFGTRHRSSNNKPTQSQLLALPPLPPSQPRPKRSFASLTSKLSFRPKSLFIDTSSSTLSPQSPEEKAVISGVEATDGVRLRPRPRHAHTVGSRPTAIVSPTSLTMHNRASMAIMAETIEDAEMRRLTEAAFLDF</sequence>
<dbReference type="Proteomes" id="UP001055072">
    <property type="component" value="Unassembled WGS sequence"/>
</dbReference>
<keyword evidence="2" id="KW-1185">Reference proteome</keyword>
<gene>
    <name evidence="1" type="ORF">BDY19DRAFT_904514</name>
</gene>
<protein>
    <submittedName>
        <fullName evidence="1">Uncharacterized protein</fullName>
    </submittedName>
</protein>
<name>A0ACB8U9D1_9APHY</name>
<reference evidence="1" key="1">
    <citation type="journal article" date="2021" name="Environ. Microbiol.">
        <title>Gene family expansions and transcriptome signatures uncover fungal adaptations to wood decay.</title>
        <authorList>
            <person name="Hage H."/>
            <person name="Miyauchi S."/>
            <person name="Viragh M."/>
            <person name="Drula E."/>
            <person name="Min B."/>
            <person name="Chaduli D."/>
            <person name="Navarro D."/>
            <person name="Favel A."/>
            <person name="Norest M."/>
            <person name="Lesage-Meessen L."/>
            <person name="Balint B."/>
            <person name="Merenyi Z."/>
            <person name="de Eugenio L."/>
            <person name="Morin E."/>
            <person name="Martinez A.T."/>
            <person name="Baldrian P."/>
            <person name="Stursova M."/>
            <person name="Martinez M.J."/>
            <person name="Novotny C."/>
            <person name="Magnuson J.K."/>
            <person name="Spatafora J.W."/>
            <person name="Maurice S."/>
            <person name="Pangilinan J."/>
            <person name="Andreopoulos W."/>
            <person name="LaButti K."/>
            <person name="Hundley H."/>
            <person name="Na H."/>
            <person name="Kuo A."/>
            <person name="Barry K."/>
            <person name="Lipzen A."/>
            <person name="Henrissat B."/>
            <person name="Riley R."/>
            <person name="Ahrendt S."/>
            <person name="Nagy L.G."/>
            <person name="Grigoriev I.V."/>
            <person name="Martin F."/>
            <person name="Rosso M.N."/>
        </authorList>
    </citation>
    <scope>NUCLEOTIDE SEQUENCE</scope>
    <source>
        <strain evidence="1">CBS 384.51</strain>
    </source>
</reference>
<proteinExistence type="predicted"/>
<evidence type="ECO:0000313" key="2">
    <source>
        <dbReference type="Proteomes" id="UP001055072"/>
    </source>
</evidence>